<gene>
    <name evidence="2" type="ORF">LKD37_04070</name>
</gene>
<dbReference type="Proteomes" id="UP001199319">
    <property type="component" value="Unassembled WGS sequence"/>
</dbReference>
<dbReference type="AlphaFoldDB" id="A0AAE3DDR0"/>
<dbReference type="RefSeq" id="WP_302928016.1">
    <property type="nucleotide sequence ID" value="NZ_JAJEPW010000007.1"/>
</dbReference>
<evidence type="ECO:0008006" key="4">
    <source>
        <dbReference type="Google" id="ProtNLM"/>
    </source>
</evidence>
<reference evidence="2" key="1">
    <citation type="submission" date="2021-10" db="EMBL/GenBank/DDBJ databases">
        <title>Anaerobic single-cell dispensing facilitates the cultivation of human gut bacteria.</title>
        <authorList>
            <person name="Afrizal A."/>
        </authorList>
    </citation>
    <scope>NUCLEOTIDE SEQUENCE</scope>
    <source>
        <strain evidence="2">CLA-AA-H272</strain>
    </source>
</reference>
<sequence>MTPLKQLFRQPVRLLAIILLVGMASAFICLSAGVFSSAKATLAQIEERYVTIGIPTTETEGVTTEYNGLTLHHEESIISQDMWAYMDQLAADGRIIKGAYQQKYISAYCPSIQTVTSGNEDGTYAPSLDTPYGRAILVVRITSVDEINLPEFAEIASVSVTASIENVIKLHQDYAVRSTLYLTIGCNSREELDALDIQVGRRYLVYGSEYIDRDLELRTTLAESHRCSVEDIDLSRISYDLTADEKKTASQDFIPVAKYSSGEKTSILGQNMVDAIDSCAMTVTHWHGLYPETQPDYAIDGSETGVLLNDQYLDVYMTPLETGLDVFLSSNAGIEWRSAAQELDTQYHTVSVIGTDLLESMYCFHQKDSFVTEGRSFGADDYKNGSNVCLISETTAIASGLGTGDCIDLSFYWGPNPLADLSAPEWKVQPQLFSQKIGVSGDTKTYQIIGIYRQSDLWDTADYRFLPNTIFVPNASLPENCYSSRNGVFFTYVLQNGKVSALQDALESHGYPANILFCFDNGYTEIAETLHGFYSSAQQLLFAACTTAGAALFVFLALFVNRQRRTLGLMLSLGSGKRTAVMFSWEIAAIPIILATIAGIIAGILTMNATTLSLFSSVSEVLNTSLSGAATIGYNDMITEVVSMPIAVIVAGILQLIVYIVATYLHLQRLAQRSPLELVRKG</sequence>
<protein>
    <recommendedName>
        <fullName evidence="4">ABC3 transporter permease protein domain-containing protein</fullName>
    </recommendedName>
</protein>
<keyword evidence="1" id="KW-0812">Transmembrane</keyword>
<feature type="transmembrane region" description="Helical" evidence="1">
    <location>
        <begin position="646"/>
        <end position="667"/>
    </location>
</feature>
<keyword evidence="1" id="KW-1133">Transmembrane helix</keyword>
<name>A0AAE3DDR0_9FIRM</name>
<feature type="transmembrane region" description="Helical" evidence="1">
    <location>
        <begin position="581"/>
        <end position="605"/>
    </location>
</feature>
<proteinExistence type="predicted"/>
<keyword evidence="3" id="KW-1185">Reference proteome</keyword>
<dbReference type="EMBL" id="JAJEPW010000007">
    <property type="protein sequence ID" value="MCC2128705.1"/>
    <property type="molecule type" value="Genomic_DNA"/>
</dbReference>
<feature type="transmembrane region" description="Helical" evidence="1">
    <location>
        <begin position="12"/>
        <end position="35"/>
    </location>
</feature>
<evidence type="ECO:0000313" key="2">
    <source>
        <dbReference type="EMBL" id="MCC2128705.1"/>
    </source>
</evidence>
<keyword evidence="1" id="KW-0472">Membrane</keyword>
<comment type="caution">
    <text evidence="2">The sequence shown here is derived from an EMBL/GenBank/DDBJ whole genome shotgun (WGS) entry which is preliminary data.</text>
</comment>
<accession>A0AAE3DDR0</accession>
<organism evidence="2 3">
    <name type="scientific">Brotocaccenecus cirricatena</name>
    <dbReference type="NCBI Taxonomy" id="3064195"/>
    <lineage>
        <taxon>Bacteria</taxon>
        <taxon>Bacillati</taxon>
        <taxon>Bacillota</taxon>
        <taxon>Clostridia</taxon>
        <taxon>Eubacteriales</taxon>
        <taxon>Oscillospiraceae</taxon>
        <taxon>Brotocaccenecus</taxon>
    </lineage>
</organism>
<evidence type="ECO:0000313" key="3">
    <source>
        <dbReference type="Proteomes" id="UP001199319"/>
    </source>
</evidence>
<evidence type="ECO:0000256" key="1">
    <source>
        <dbReference type="SAM" id="Phobius"/>
    </source>
</evidence>
<feature type="transmembrane region" description="Helical" evidence="1">
    <location>
        <begin position="540"/>
        <end position="560"/>
    </location>
</feature>